<dbReference type="SUPFAM" id="SSF53720">
    <property type="entry name" value="ALDH-like"/>
    <property type="match status" value="1"/>
</dbReference>
<dbReference type="Proteomes" id="UP000615455">
    <property type="component" value="Unassembled WGS sequence"/>
</dbReference>
<dbReference type="Pfam" id="PF00171">
    <property type="entry name" value="Aldedh"/>
    <property type="match status" value="1"/>
</dbReference>
<evidence type="ECO:0000313" key="4">
    <source>
        <dbReference type="EMBL" id="GGI44717.1"/>
    </source>
</evidence>
<evidence type="ECO:0000256" key="1">
    <source>
        <dbReference type="ARBA" id="ARBA00009986"/>
    </source>
</evidence>
<name>A0ABQ2BPV3_9BACL</name>
<gene>
    <name evidence="4" type="ORF">GCM10008018_08490</name>
</gene>
<dbReference type="InterPro" id="IPR016163">
    <property type="entry name" value="Ald_DH_C"/>
</dbReference>
<evidence type="ECO:0000313" key="5">
    <source>
        <dbReference type="Proteomes" id="UP000615455"/>
    </source>
</evidence>
<dbReference type="Gene3D" id="3.40.309.10">
    <property type="entry name" value="Aldehyde Dehydrogenase, Chain A, domain 2"/>
    <property type="match status" value="1"/>
</dbReference>
<dbReference type="InterPro" id="IPR015590">
    <property type="entry name" value="Aldehyde_DH_dom"/>
</dbReference>
<protein>
    <recommendedName>
        <fullName evidence="3">Aldehyde dehydrogenase domain-containing protein</fullName>
    </recommendedName>
</protein>
<feature type="domain" description="Aldehyde dehydrogenase" evidence="3">
    <location>
        <begin position="26"/>
        <end position="78"/>
    </location>
</feature>
<dbReference type="PANTHER" id="PTHR43720">
    <property type="entry name" value="2-AMINOMUCONIC SEMIALDEHYDE DEHYDROGENASE"/>
    <property type="match status" value="1"/>
</dbReference>
<dbReference type="InterPro" id="IPR016161">
    <property type="entry name" value="Ald_DH/histidinol_DH"/>
</dbReference>
<reference evidence="5" key="1">
    <citation type="journal article" date="2019" name="Int. J. Syst. Evol. Microbiol.">
        <title>The Global Catalogue of Microorganisms (GCM) 10K type strain sequencing project: providing services to taxonomists for standard genome sequencing and annotation.</title>
        <authorList>
            <consortium name="The Broad Institute Genomics Platform"/>
            <consortium name="The Broad Institute Genome Sequencing Center for Infectious Disease"/>
            <person name="Wu L."/>
            <person name="Ma J."/>
        </authorList>
    </citation>
    <scope>NUCLEOTIDE SEQUENCE [LARGE SCALE GENOMIC DNA]</scope>
    <source>
        <strain evidence="5">CGMCC 1.15043</strain>
    </source>
</reference>
<evidence type="ECO:0000259" key="3">
    <source>
        <dbReference type="Pfam" id="PF00171"/>
    </source>
</evidence>
<keyword evidence="2" id="KW-0520">NAD</keyword>
<dbReference type="PANTHER" id="PTHR43720:SF2">
    <property type="entry name" value="2-AMINOMUCONIC SEMIALDEHYDE DEHYDROGENASE"/>
    <property type="match status" value="1"/>
</dbReference>
<organism evidence="4 5">
    <name type="scientific">Paenibacillus marchantiophytorum</name>
    <dbReference type="NCBI Taxonomy" id="1619310"/>
    <lineage>
        <taxon>Bacteria</taxon>
        <taxon>Bacillati</taxon>
        <taxon>Bacillota</taxon>
        <taxon>Bacilli</taxon>
        <taxon>Bacillales</taxon>
        <taxon>Paenibacillaceae</taxon>
        <taxon>Paenibacillus</taxon>
    </lineage>
</organism>
<keyword evidence="5" id="KW-1185">Reference proteome</keyword>
<sequence length="82" mass="9453">MELPEGGWRRNYRGHVRALALCDRCAFRVAEQIEVGLTWVNTWFLRDPRTPYGGVKESGIGRQGGMYSIDFYSDISTICMKY</sequence>
<evidence type="ECO:0000256" key="2">
    <source>
        <dbReference type="ARBA" id="ARBA00023027"/>
    </source>
</evidence>
<accession>A0ABQ2BPV3</accession>
<comment type="caution">
    <text evidence="4">The sequence shown here is derived from an EMBL/GenBank/DDBJ whole genome shotgun (WGS) entry which is preliminary data.</text>
</comment>
<proteinExistence type="inferred from homology"/>
<dbReference type="EMBL" id="BMHE01000003">
    <property type="protein sequence ID" value="GGI44717.1"/>
    <property type="molecule type" value="Genomic_DNA"/>
</dbReference>
<comment type="similarity">
    <text evidence="1">Belongs to the aldehyde dehydrogenase family.</text>
</comment>